<evidence type="ECO:0000259" key="6">
    <source>
        <dbReference type="Pfam" id="PF20465"/>
    </source>
</evidence>
<dbReference type="SUPFAM" id="SSF53335">
    <property type="entry name" value="S-adenosyl-L-methionine-dependent methyltransferases"/>
    <property type="match status" value="1"/>
</dbReference>
<dbReference type="EC" id="2.1.1.72" evidence="1"/>
<evidence type="ECO:0000259" key="7">
    <source>
        <dbReference type="Pfam" id="PF20466"/>
    </source>
</evidence>
<dbReference type="RefSeq" id="WP_319834936.1">
    <property type="nucleotide sequence ID" value="NZ_CP138858.1"/>
</dbReference>
<accession>A0ABZ0RS33</accession>
<gene>
    <name evidence="10" type="ORF">SH580_10520</name>
</gene>
<organism evidence="10 11">
    <name type="scientific">Coraliomargarita algicola</name>
    <dbReference type="NCBI Taxonomy" id="3092156"/>
    <lineage>
        <taxon>Bacteria</taxon>
        <taxon>Pseudomonadati</taxon>
        <taxon>Verrucomicrobiota</taxon>
        <taxon>Opitutia</taxon>
        <taxon>Puniceicoccales</taxon>
        <taxon>Coraliomargaritaceae</taxon>
        <taxon>Coraliomargarita</taxon>
    </lineage>
</organism>
<dbReference type="InterPro" id="IPR050953">
    <property type="entry name" value="N4_N6_ade-DNA_methylase"/>
</dbReference>
<feature type="domain" description="MmeI-like C-terminal" evidence="8">
    <location>
        <begin position="806"/>
        <end position="880"/>
    </location>
</feature>
<dbReference type="Pfam" id="PF20464">
    <property type="entry name" value="MmeI_N"/>
    <property type="match status" value="1"/>
</dbReference>
<keyword evidence="3" id="KW-0808">Transferase</keyword>
<dbReference type="Gene3D" id="3.40.50.150">
    <property type="entry name" value="Vaccinia Virus protein VP39"/>
    <property type="match status" value="1"/>
</dbReference>
<dbReference type="InterPro" id="IPR046817">
    <property type="entry name" value="MmeI_N"/>
</dbReference>
<dbReference type="Proteomes" id="UP001324993">
    <property type="component" value="Chromosome"/>
</dbReference>
<dbReference type="InterPro" id="IPR046818">
    <property type="entry name" value="MmeI_C"/>
</dbReference>
<dbReference type="Pfam" id="PF20467">
    <property type="entry name" value="MmeI_C"/>
    <property type="match status" value="1"/>
</dbReference>
<proteinExistence type="predicted"/>
<name>A0ABZ0RS33_9BACT</name>
<evidence type="ECO:0000313" key="10">
    <source>
        <dbReference type="EMBL" id="WPJ98133.1"/>
    </source>
</evidence>
<reference evidence="10 11" key="1">
    <citation type="submission" date="2023-11" db="EMBL/GenBank/DDBJ databases">
        <title>Coraliomargarita sp. nov., isolated from marine algae.</title>
        <authorList>
            <person name="Lee J.K."/>
            <person name="Baek J.H."/>
            <person name="Kim J.M."/>
            <person name="Choi D.G."/>
            <person name="Jeon C.O."/>
        </authorList>
    </citation>
    <scope>NUCLEOTIDE SEQUENCE [LARGE SCALE GENOMIC DNA]</scope>
    <source>
        <strain evidence="10 11">J2-16</strain>
    </source>
</reference>
<evidence type="ECO:0000259" key="9">
    <source>
        <dbReference type="Pfam" id="PF20473"/>
    </source>
</evidence>
<dbReference type="Pfam" id="PF20465">
    <property type="entry name" value="MmeI_hel"/>
    <property type="match status" value="1"/>
</dbReference>
<evidence type="ECO:0000256" key="2">
    <source>
        <dbReference type="ARBA" id="ARBA00022603"/>
    </source>
</evidence>
<keyword evidence="11" id="KW-1185">Reference proteome</keyword>
<evidence type="ECO:0000256" key="4">
    <source>
        <dbReference type="ARBA" id="ARBA00047942"/>
    </source>
</evidence>
<dbReference type="PANTHER" id="PTHR33841:SF1">
    <property type="entry name" value="DNA METHYLTRANSFERASE A"/>
    <property type="match status" value="1"/>
</dbReference>
<dbReference type="InterPro" id="IPR029063">
    <property type="entry name" value="SAM-dependent_MTases_sf"/>
</dbReference>
<keyword evidence="2 10" id="KW-0489">Methyltransferase</keyword>
<dbReference type="InterPro" id="IPR046819">
    <property type="entry name" value="MmeI_hel"/>
</dbReference>
<feature type="domain" description="MmeI-like N-terminal" evidence="5">
    <location>
        <begin position="17"/>
        <end position="157"/>
    </location>
</feature>
<evidence type="ECO:0000313" key="11">
    <source>
        <dbReference type="Proteomes" id="UP001324993"/>
    </source>
</evidence>
<dbReference type="PANTHER" id="PTHR33841">
    <property type="entry name" value="DNA METHYLTRANSFERASE YEEA-RELATED"/>
    <property type="match status" value="1"/>
</dbReference>
<protein>
    <recommendedName>
        <fullName evidence="1">site-specific DNA-methyltransferase (adenine-specific)</fullName>
        <ecNumber evidence="1">2.1.1.72</ecNumber>
    </recommendedName>
</protein>
<comment type="catalytic activity">
    <reaction evidence="4">
        <text>a 2'-deoxyadenosine in DNA + S-adenosyl-L-methionine = an N(6)-methyl-2'-deoxyadenosine in DNA + S-adenosyl-L-homocysteine + H(+)</text>
        <dbReference type="Rhea" id="RHEA:15197"/>
        <dbReference type="Rhea" id="RHEA-COMP:12418"/>
        <dbReference type="Rhea" id="RHEA-COMP:12419"/>
        <dbReference type="ChEBI" id="CHEBI:15378"/>
        <dbReference type="ChEBI" id="CHEBI:57856"/>
        <dbReference type="ChEBI" id="CHEBI:59789"/>
        <dbReference type="ChEBI" id="CHEBI:90615"/>
        <dbReference type="ChEBI" id="CHEBI:90616"/>
        <dbReference type="EC" id="2.1.1.72"/>
    </reaction>
</comment>
<feature type="domain" description="MmeI-like helicase spacer" evidence="6">
    <location>
        <begin position="169"/>
        <end position="245"/>
    </location>
</feature>
<dbReference type="GO" id="GO:0008168">
    <property type="term" value="F:methyltransferase activity"/>
    <property type="evidence" value="ECO:0007669"/>
    <property type="project" value="UniProtKB-KW"/>
</dbReference>
<dbReference type="InterPro" id="IPR046820">
    <property type="entry name" value="MmeI_TRD"/>
</dbReference>
<feature type="domain" description="MmeI-like target recognition" evidence="7">
    <location>
        <begin position="600"/>
        <end position="803"/>
    </location>
</feature>
<dbReference type="GO" id="GO:0032259">
    <property type="term" value="P:methylation"/>
    <property type="evidence" value="ECO:0007669"/>
    <property type="project" value="UniProtKB-KW"/>
</dbReference>
<sequence>MHYFEVADNITSLVRKLPEQSEFIYAFLEAYGTPQANVTRLKSGTMNLAKLEGDLLFKKKLYFKPTEGDLFATLDTLKSDKAMLSNDPRFLLVTDFQHLVALDRKTDDTLDCKLADLPSHFDFFLPLAGMEKTKLSNENPADIKAAERMAKLFDAIRSHNPEFVEANSHAMNVFLARLLFCFYAEDTGIFPEENAISNAIASHTAADGSDLHDFFVRLFDILDRKSRAGLPQHLQSLPYVNGGLFREHFPIPEFSMKARRMMLEAGELSWADINPDIFGSMFQAVIDPEERHNLGQHYTSVTNIMKVIEPLFLNDFREAFEKACSLRRGQSQALHRLLERIAKVKIFDPACGSGNFLIIAYKELRRLEMDIFQELQRTTGELPLSGLQVSQFYGIEIADFAAETAVLALWLTEHQMNLESKRVCGQAPDNLPLRDGANIKCANACRIDWESVCPKEDGDEIYILGNPPYLGASMQTALHKSDMAYVFTGIKGYKNLDFIACWFFKAGKFITNSNIKAAFVTTNSICQGEQVALLWPHVLKRGLEIGFAHQSFKWTNNAKGNAGVTCAIVGLRVKSNEAAILYRGGLASHVKVINPYLSTGADVIVFKRSRSISNLPPISYGSKPVDGGNLILSVEERRSLIEEYPSAASLLKKYIGSVEFIRGSVRYCLWIENQDLQQALETKPVFNRINQVREMRLASQKATTREDAERAHAFSEIRYQKSESVIIPEVSSERREYVPSGFLDKDTVISNLAYAIYDADPTIFGLLTSRMHMTWVRAVAGRLKTDYRYSAGLCYNTFPVPNLSATQKQELTTQVMQVLQERENHPEKTMAQLYDPDKMPAGLRAAHQALDLTVDRLYQKAPFTSDEERLEHLFKRYEAMIAKEQEGKK</sequence>
<dbReference type="InterPro" id="IPR046816">
    <property type="entry name" value="MmeI_Mtase"/>
</dbReference>
<dbReference type="EMBL" id="CP138858">
    <property type="protein sequence ID" value="WPJ98133.1"/>
    <property type="molecule type" value="Genomic_DNA"/>
</dbReference>
<evidence type="ECO:0000256" key="3">
    <source>
        <dbReference type="ARBA" id="ARBA00022679"/>
    </source>
</evidence>
<evidence type="ECO:0000259" key="5">
    <source>
        <dbReference type="Pfam" id="PF20464"/>
    </source>
</evidence>
<feature type="domain" description="MmeI-like DNA-methyltransferase" evidence="9">
    <location>
        <begin position="330"/>
        <end position="582"/>
    </location>
</feature>
<evidence type="ECO:0000259" key="8">
    <source>
        <dbReference type="Pfam" id="PF20467"/>
    </source>
</evidence>
<evidence type="ECO:0000256" key="1">
    <source>
        <dbReference type="ARBA" id="ARBA00011900"/>
    </source>
</evidence>
<dbReference type="Pfam" id="PF20466">
    <property type="entry name" value="MmeI_TRD"/>
    <property type="match status" value="1"/>
</dbReference>
<dbReference type="Pfam" id="PF20473">
    <property type="entry name" value="MmeI_Mtase"/>
    <property type="match status" value="1"/>
</dbReference>